<dbReference type="GO" id="GO:0038203">
    <property type="term" value="P:TORC2 signaling"/>
    <property type="evidence" value="ECO:0007669"/>
    <property type="project" value="TreeGrafter"/>
</dbReference>
<evidence type="ECO:0000259" key="6">
    <source>
        <dbReference type="SMART" id="SM01310"/>
    </source>
</evidence>
<feature type="domain" description="REM-1" evidence="3">
    <location>
        <begin position="114"/>
        <end position="183"/>
    </location>
</feature>
<dbReference type="Pfam" id="PF14668">
    <property type="entry name" value="RICTOR_V"/>
    <property type="match status" value="1"/>
</dbReference>
<feature type="region of interest" description="Disordered" evidence="2">
    <location>
        <begin position="178"/>
        <end position="197"/>
    </location>
</feature>
<dbReference type="Pfam" id="PF14666">
    <property type="entry name" value="RICTOR_M"/>
    <property type="match status" value="1"/>
</dbReference>
<dbReference type="InterPro" id="IPR029452">
    <property type="entry name" value="RICTOR_V"/>
</dbReference>
<dbReference type="PANTHER" id="PTHR13298">
    <property type="entry name" value="CYTOSOLIC REGULATOR PIANISSIMO"/>
    <property type="match status" value="1"/>
</dbReference>
<dbReference type="SMART" id="SM01307">
    <property type="entry name" value="RICTOR_M"/>
    <property type="match status" value="1"/>
</dbReference>
<accession>A0A8H6CE43</accession>
<dbReference type="SMART" id="SM00742">
    <property type="entry name" value="Hr1"/>
    <property type="match status" value="1"/>
</dbReference>
<evidence type="ECO:0000259" key="5">
    <source>
        <dbReference type="SMART" id="SM01308"/>
    </source>
</evidence>
<feature type="region of interest" description="Disordered" evidence="2">
    <location>
        <begin position="1"/>
        <end position="118"/>
    </location>
</feature>
<dbReference type="SMART" id="SM01303">
    <property type="entry name" value="RasGEF_N_2"/>
    <property type="match status" value="1"/>
</dbReference>
<feature type="compositionally biased region" description="Basic and acidic residues" evidence="2">
    <location>
        <begin position="38"/>
        <end position="49"/>
    </location>
</feature>
<dbReference type="InterPro" id="IPR029453">
    <property type="entry name" value="Rictor_IV"/>
</dbReference>
<dbReference type="Pfam" id="PF14664">
    <property type="entry name" value="RICTOR_N"/>
    <property type="match status" value="1"/>
</dbReference>
<feature type="domain" description="Rapamycin-insensitive companion of mTOR N-terminal" evidence="5">
    <location>
        <begin position="246"/>
        <end position="609"/>
    </location>
</feature>
<dbReference type="Proteomes" id="UP000593566">
    <property type="component" value="Unassembled WGS sequence"/>
</dbReference>
<name>A0A8H6CE43_9LECA</name>
<dbReference type="EMBL" id="JACCJB010000013">
    <property type="protein sequence ID" value="KAF6221787.1"/>
    <property type="molecule type" value="Genomic_DNA"/>
</dbReference>
<dbReference type="InterPro" id="IPR016024">
    <property type="entry name" value="ARM-type_fold"/>
</dbReference>
<dbReference type="Pfam" id="PF14663">
    <property type="entry name" value="RasGEF_N_2"/>
    <property type="match status" value="1"/>
</dbReference>
<sequence length="1316" mass="146857">MSQFNGPASSVTPTQNNIFRHGRSLSHQGPGETNGAREGIHVPSREGQEARSFANALVFGPRGTSLAPSGQPPGSFSSDLKTVSTPRAGTPRAELGGSTGGDYFGMDGATSSEQRQHELRDKINKETKIKIGSENLLEALISKNAKQTKDQRQKVESELTSSNRKLQELNLQLENEIERSKRPATPGRDRLSGLFQGSPLKSPIRDERLSQDQFSLLEQESESPTFILAEILQALESEGMQPDYYVDRANSLVELFKRYPTLKYDLAWPIFGLRVQTMLLSESREVVAAGYRVTRHAIADRESLKTIRSLNTDSLVILSLIKESKASIEREQALKFVRAFLDVKEGIKELSKAVIRTVVSIAEHHEDRLRNISLLTISEILVRDPATIVTAGGIAPLADALVEGSYHGSESLAMSFLHLLDKPQQRVYLPSGHELESAFTPFTDPLTVHGHEEKLKSSAKLLAAILKTWPGLFTAVSKNFSAIRSLLQSLQYPVPIARDLILDLLFDVLHIQPPSWTSSFLAGRRLTTYGRVANLKADTTELPFKADIEEGSSFSLMDHFTALLLAVFMQCDLVASLSELIEDTDDSMLRRKATLLLSEVLKLADHCLPTAVSANLQPLPGLLEESVREGEQEGSIPSGMIYQIDSVNRTLQRSGLASKAQQSATAARHVDLNSSSRPPEPVKSKLSVDIDELQFRSLLLETQVLTTANYLKWKWDLINDLIEGPLLNSKRLEESIKASKFMKRLIGFFRPFKYKFSDARNTKPNQRYVRTGCALMKTLLRNQEGIAYLTESKLLRQLAECLAQLDRTSGLTATQPLFSPYRVSETLAGGYFALLGALSSDPKGLQMIERWRMINMFYHIMELDGREDLIRILLSNMDFSLDSHLRVMLSKALTSCPKSVRIYSTRLLRKYATSSTQGAGQGMSQGGCEWAICLLVTQLYDPEVQVCEIAVQILEEVCNQRAQLEYVVRCRPALDHLGAIGAPLLLRFLSTSLGYQYLHGLDYITQEMDDWFLGRNDAYVTLVEASLSRALMVLPEQPKSSTDEQLRSQEYGTVPPHFYRELTRTIEGCQLLRDSGHFDAFVANIRDKWGEHEDSETMLKLKGSLWAVGNVGSMELGASFLEETDVVGWIVKIATSSEVMTIRGTAFFALGLISRSLHGMEILTEHGWTAATDHLGRSLGYCLPPYLQDLFSMESQKVSSPPDQKPPSLRRKQMTDPDEDPIQARILSLAGDLGNTVLTKRAASDLFGIKTKAPELFTSVALFRKIMLILEKHNFRLPVRRFVIDLFDKTIMRRIVLEEEYGNDHEPSDARSDLVG</sequence>
<comment type="similarity">
    <text evidence="1">Belongs to the RICTOR family.</text>
</comment>
<feature type="region of interest" description="Disordered" evidence="2">
    <location>
        <begin position="1196"/>
        <end position="1217"/>
    </location>
</feature>
<evidence type="ECO:0000256" key="1">
    <source>
        <dbReference type="ARBA" id="ARBA00008878"/>
    </source>
</evidence>
<reference evidence="7 8" key="1">
    <citation type="journal article" date="2020" name="Genomics">
        <title>Complete, high-quality genomes from long-read metagenomic sequencing of two wolf lichen thalli reveals enigmatic genome architecture.</title>
        <authorList>
            <person name="McKenzie S.K."/>
            <person name="Walston R.F."/>
            <person name="Allen J.L."/>
        </authorList>
    </citation>
    <scope>NUCLEOTIDE SEQUENCE [LARGE SCALE GENOMIC DNA]</scope>
    <source>
        <strain evidence="7">WasteWater1</strain>
    </source>
</reference>
<evidence type="ECO:0000259" key="4">
    <source>
        <dbReference type="SMART" id="SM01307"/>
    </source>
</evidence>
<dbReference type="SUPFAM" id="SSF48371">
    <property type="entry name" value="ARM repeat"/>
    <property type="match status" value="1"/>
</dbReference>
<dbReference type="GeneID" id="59330169"/>
<feature type="compositionally biased region" description="Polar residues" evidence="2">
    <location>
        <begin position="66"/>
        <end position="87"/>
    </location>
</feature>
<organism evidence="7 8">
    <name type="scientific">Letharia lupina</name>
    <dbReference type="NCBI Taxonomy" id="560253"/>
    <lineage>
        <taxon>Eukaryota</taxon>
        <taxon>Fungi</taxon>
        <taxon>Dikarya</taxon>
        <taxon>Ascomycota</taxon>
        <taxon>Pezizomycotina</taxon>
        <taxon>Lecanoromycetes</taxon>
        <taxon>OSLEUM clade</taxon>
        <taxon>Lecanoromycetidae</taxon>
        <taxon>Lecanorales</taxon>
        <taxon>Lecanorineae</taxon>
        <taxon>Parmeliaceae</taxon>
        <taxon>Letharia</taxon>
    </lineage>
</organism>
<evidence type="ECO:0000259" key="3">
    <source>
        <dbReference type="SMART" id="SM00742"/>
    </source>
</evidence>
<feature type="domain" description="Rapamycin-insensitive companion of mTOR middle" evidence="4">
    <location>
        <begin position="690"/>
        <end position="914"/>
    </location>
</feature>
<dbReference type="RefSeq" id="XP_037151222.1">
    <property type="nucleotide sequence ID" value="XM_037292683.1"/>
</dbReference>
<dbReference type="Pfam" id="PF02185">
    <property type="entry name" value="HR1"/>
    <property type="match status" value="1"/>
</dbReference>
<feature type="domain" description="Rapamycin-insensitive companion of mTOR" evidence="6">
    <location>
        <begin position="1098"/>
        <end position="1170"/>
    </location>
</feature>
<dbReference type="Gene3D" id="1.10.287.160">
    <property type="entry name" value="HR1 repeat"/>
    <property type="match status" value="1"/>
</dbReference>
<dbReference type="InterPro" id="IPR011072">
    <property type="entry name" value="HR1_rho-bd"/>
</dbReference>
<keyword evidence="8" id="KW-1185">Reference proteome</keyword>
<gene>
    <name evidence="7" type="ORF">HO133_001755</name>
</gene>
<dbReference type="SMART" id="SM01308">
    <property type="entry name" value="RICTOR_N"/>
    <property type="match status" value="1"/>
</dbReference>
<comment type="caution">
    <text evidence="7">The sequence shown here is derived from an EMBL/GenBank/DDBJ whole genome shotgun (WGS) entry which is preliminary data.</text>
</comment>
<dbReference type="InterPro" id="IPR029451">
    <property type="entry name" value="RICTOR_M"/>
</dbReference>
<feature type="compositionally biased region" description="Polar residues" evidence="2">
    <location>
        <begin position="1"/>
        <end position="18"/>
    </location>
</feature>
<dbReference type="SUPFAM" id="SSF46585">
    <property type="entry name" value="HR1 repeat"/>
    <property type="match status" value="1"/>
</dbReference>
<dbReference type="InterPro" id="IPR028268">
    <property type="entry name" value="Pianissimo_fam"/>
</dbReference>
<dbReference type="PANTHER" id="PTHR13298:SF11">
    <property type="entry name" value="RAPAMYCIN-INSENSITIVE COMPANION OF MTOR"/>
    <property type="match status" value="1"/>
</dbReference>
<dbReference type="GO" id="GO:0031932">
    <property type="term" value="C:TORC2 complex"/>
    <property type="evidence" value="ECO:0007669"/>
    <property type="project" value="InterPro"/>
</dbReference>
<dbReference type="CDD" id="cd11627">
    <property type="entry name" value="HR1_Ste20-like"/>
    <property type="match status" value="1"/>
</dbReference>
<dbReference type="InterPro" id="IPR028267">
    <property type="entry name" value="Pianissimo_N"/>
</dbReference>
<protein>
    <submittedName>
        <fullName evidence="7">Uncharacterized protein</fullName>
    </submittedName>
</protein>
<dbReference type="InterPro" id="IPR036274">
    <property type="entry name" value="HR1_rpt_sf"/>
</dbReference>
<evidence type="ECO:0000256" key="2">
    <source>
        <dbReference type="SAM" id="MobiDB-lite"/>
    </source>
</evidence>
<feature type="compositionally biased region" description="Basic and acidic residues" evidence="2">
    <location>
        <begin position="178"/>
        <end position="191"/>
    </location>
</feature>
<dbReference type="SMART" id="SM01310">
    <property type="entry name" value="RICTOR_V"/>
    <property type="match status" value="1"/>
</dbReference>
<evidence type="ECO:0000313" key="8">
    <source>
        <dbReference type="Proteomes" id="UP000593566"/>
    </source>
</evidence>
<proteinExistence type="inferred from homology"/>
<evidence type="ECO:0000313" key="7">
    <source>
        <dbReference type="EMBL" id="KAF6221787.1"/>
    </source>
</evidence>